<dbReference type="GO" id="GO:0005507">
    <property type="term" value="F:copper ion binding"/>
    <property type="evidence" value="ECO:0007669"/>
    <property type="project" value="InterPro"/>
</dbReference>
<dbReference type="SUPFAM" id="SSF81653">
    <property type="entry name" value="Calcium ATPase, transduction domain A"/>
    <property type="match status" value="1"/>
</dbReference>
<proteinExistence type="inferred from homology"/>
<name>A0A8J7W7B5_9EURY</name>
<evidence type="ECO:0000256" key="11">
    <source>
        <dbReference type="ARBA" id="ARBA00022967"/>
    </source>
</evidence>
<keyword evidence="14" id="KW-0406">Ion transport</keyword>
<dbReference type="InterPro" id="IPR023299">
    <property type="entry name" value="ATPase_P-typ_cyto_dom_N"/>
</dbReference>
<dbReference type="Gene3D" id="3.40.1110.10">
    <property type="entry name" value="Calcium-transporting ATPase, cytoplasmic domain N"/>
    <property type="match status" value="1"/>
</dbReference>
<evidence type="ECO:0000256" key="2">
    <source>
        <dbReference type="ARBA" id="ARBA00006024"/>
    </source>
</evidence>
<protein>
    <submittedName>
        <fullName evidence="18">ATPase P</fullName>
    </submittedName>
</protein>
<dbReference type="PRINTS" id="PR00119">
    <property type="entry name" value="CATATPASE"/>
</dbReference>
<dbReference type="InterPro" id="IPR018303">
    <property type="entry name" value="ATPase_P-typ_P_site"/>
</dbReference>
<dbReference type="GO" id="GO:0055070">
    <property type="term" value="P:copper ion homeostasis"/>
    <property type="evidence" value="ECO:0007669"/>
    <property type="project" value="TreeGrafter"/>
</dbReference>
<feature type="transmembrane region" description="Helical" evidence="16">
    <location>
        <begin position="748"/>
        <end position="772"/>
    </location>
</feature>
<evidence type="ECO:0000256" key="6">
    <source>
        <dbReference type="ARBA" id="ARBA00022737"/>
    </source>
</evidence>
<gene>
    <name evidence="18" type="ORF">RJ53_09645</name>
</gene>
<dbReference type="SFLD" id="SFLDG00002">
    <property type="entry name" value="C1.7:_P-type_atpase_like"/>
    <property type="match status" value="1"/>
</dbReference>
<feature type="transmembrane region" description="Helical" evidence="16">
    <location>
        <begin position="778"/>
        <end position="797"/>
    </location>
</feature>
<reference evidence="18" key="1">
    <citation type="submission" date="2014-12" db="EMBL/GenBank/DDBJ databases">
        <authorList>
            <person name="Huang H.-H."/>
            <person name="Chen S.-C."/>
            <person name="Lai M.-C."/>
        </authorList>
    </citation>
    <scope>NUCLEOTIDE SEQUENCE</scope>
    <source>
        <strain evidence="18">K1F9705b</strain>
    </source>
</reference>
<evidence type="ECO:0000256" key="7">
    <source>
        <dbReference type="ARBA" id="ARBA00022741"/>
    </source>
</evidence>
<dbReference type="InterPro" id="IPR059000">
    <property type="entry name" value="ATPase_P-type_domA"/>
</dbReference>
<dbReference type="Pfam" id="PF00403">
    <property type="entry name" value="HMA"/>
    <property type="match status" value="2"/>
</dbReference>
<dbReference type="PANTHER" id="PTHR43520:SF8">
    <property type="entry name" value="P-TYPE CU(+) TRANSPORTER"/>
    <property type="match status" value="1"/>
</dbReference>
<keyword evidence="9" id="KW-0067">ATP-binding</keyword>
<keyword evidence="10" id="KW-0460">Magnesium</keyword>
<accession>A0A8J7W7B5</accession>
<dbReference type="PROSITE" id="PS00154">
    <property type="entry name" value="ATPASE_E1_E2"/>
    <property type="match status" value="1"/>
</dbReference>
<evidence type="ECO:0000256" key="13">
    <source>
        <dbReference type="ARBA" id="ARBA00023008"/>
    </source>
</evidence>
<dbReference type="InterPro" id="IPR008250">
    <property type="entry name" value="ATPase_P-typ_transduc_dom_A_sf"/>
</dbReference>
<dbReference type="InterPro" id="IPR001757">
    <property type="entry name" value="P_typ_ATPase"/>
</dbReference>
<comment type="caution">
    <text evidence="18">The sequence shown here is derived from an EMBL/GenBank/DDBJ whole genome shotgun (WGS) entry which is preliminary data.</text>
</comment>
<dbReference type="GO" id="GO:0016020">
    <property type="term" value="C:membrane"/>
    <property type="evidence" value="ECO:0007669"/>
    <property type="project" value="InterPro"/>
</dbReference>
<dbReference type="NCBIfam" id="TIGR01494">
    <property type="entry name" value="ATPase_P-type"/>
    <property type="match status" value="1"/>
</dbReference>
<dbReference type="GO" id="GO:0005524">
    <property type="term" value="F:ATP binding"/>
    <property type="evidence" value="ECO:0007669"/>
    <property type="project" value="UniProtKB-KW"/>
</dbReference>
<feature type="transmembrane region" description="Helical" evidence="16">
    <location>
        <begin position="192"/>
        <end position="214"/>
    </location>
</feature>
<dbReference type="PROSITE" id="PS01047">
    <property type="entry name" value="HMA_1"/>
    <property type="match status" value="1"/>
</dbReference>
<dbReference type="InterPro" id="IPR006121">
    <property type="entry name" value="HMA_dom"/>
</dbReference>
<evidence type="ECO:0000256" key="5">
    <source>
        <dbReference type="ARBA" id="ARBA00022723"/>
    </source>
</evidence>
<feature type="transmembrane region" description="Helical" evidence="16">
    <location>
        <begin position="226"/>
        <end position="248"/>
    </location>
</feature>
<dbReference type="GO" id="GO:0016887">
    <property type="term" value="F:ATP hydrolysis activity"/>
    <property type="evidence" value="ECO:0007669"/>
    <property type="project" value="InterPro"/>
</dbReference>
<feature type="domain" description="HMA" evidence="17">
    <location>
        <begin position="75"/>
        <end position="141"/>
    </location>
</feature>
<keyword evidence="7" id="KW-0547">Nucleotide-binding</keyword>
<keyword evidence="13" id="KW-0186">Copper</keyword>
<feature type="transmembrane region" description="Helical" evidence="16">
    <location>
        <begin position="167"/>
        <end position="186"/>
    </location>
</feature>
<dbReference type="NCBIfam" id="TIGR00003">
    <property type="entry name" value="copper ion binding protein"/>
    <property type="match status" value="2"/>
</dbReference>
<evidence type="ECO:0000256" key="15">
    <source>
        <dbReference type="ARBA" id="ARBA00023136"/>
    </source>
</evidence>
<evidence type="ECO:0000256" key="16">
    <source>
        <dbReference type="SAM" id="Phobius"/>
    </source>
</evidence>
<comment type="similarity">
    <text evidence="2">Belongs to the cation transport ATPase (P-type) (TC 3.A.3) family. Type IB subfamily.</text>
</comment>
<dbReference type="SUPFAM" id="SSF55008">
    <property type="entry name" value="HMA, heavy metal-associated domain"/>
    <property type="match status" value="2"/>
</dbReference>
<dbReference type="FunFam" id="3.30.70.100:FF:000005">
    <property type="entry name" value="Copper-exporting P-type ATPase A"/>
    <property type="match status" value="2"/>
</dbReference>
<feature type="transmembrane region" description="Helical" evidence="16">
    <location>
        <begin position="433"/>
        <end position="455"/>
    </location>
</feature>
<dbReference type="PRINTS" id="PR00941">
    <property type="entry name" value="CDATPASE"/>
</dbReference>
<dbReference type="InterPro" id="IPR036412">
    <property type="entry name" value="HAD-like_sf"/>
</dbReference>
<dbReference type="AlphaFoldDB" id="A0A8J7W7B5"/>
<dbReference type="Gene3D" id="3.30.70.100">
    <property type="match status" value="2"/>
</dbReference>
<dbReference type="CDD" id="cd02094">
    <property type="entry name" value="P-type_ATPase_Cu-like"/>
    <property type="match status" value="1"/>
</dbReference>
<dbReference type="SUPFAM" id="SSF56784">
    <property type="entry name" value="HAD-like"/>
    <property type="match status" value="1"/>
</dbReference>
<dbReference type="RefSeq" id="WP_211531465.1">
    <property type="nucleotide sequence ID" value="NZ_JWHL01000018.1"/>
</dbReference>
<evidence type="ECO:0000313" key="19">
    <source>
        <dbReference type="Proteomes" id="UP000730161"/>
    </source>
</evidence>
<feature type="transmembrane region" description="Helical" evidence="16">
    <location>
        <begin position="405"/>
        <end position="427"/>
    </location>
</feature>
<dbReference type="GO" id="GO:0043682">
    <property type="term" value="F:P-type divalent copper transporter activity"/>
    <property type="evidence" value="ECO:0007669"/>
    <property type="project" value="TreeGrafter"/>
</dbReference>
<dbReference type="InterPro" id="IPR017969">
    <property type="entry name" value="Heavy-metal-associated_CS"/>
</dbReference>
<organism evidence="18 19">
    <name type="scientific">Methanocalculus chunghsingensis</name>
    <dbReference type="NCBI Taxonomy" id="156457"/>
    <lineage>
        <taxon>Archaea</taxon>
        <taxon>Methanobacteriati</taxon>
        <taxon>Methanobacteriota</taxon>
        <taxon>Stenosarchaea group</taxon>
        <taxon>Methanomicrobia</taxon>
        <taxon>Methanomicrobiales</taxon>
        <taxon>Methanocalculaceae</taxon>
        <taxon>Methanocalculus</taxon>
    </lineage>
</organism>
<evidence type="ECO:0000256" key="4">
    <source>
        <dbReference type="ARBA" id="ARBA00022692"/>
    </source>
</evidence>
<dbReference type="Pfam" id="PF00122">
    <property type="entry name" value="E1-E2_ATPase"/>
    <property type="match status" value="1"/>
</dbReference>
<dbReference type="Pfam" id="PF00702">
    <property type="entry name" value="Hydrolase"/>
    <property type="match status" value="1"/>
</dbReference>
<keyword evidence="4 16" id="KW-0812">Transmembrane</keyword>
<dbReference type="PANTHER" id="PTHR43520">
    <property type="entry name" value="ATP7, ISOFORM B"/>
    <property type="match status" value="1"/>
</dbReference>
<evidence type="ECO:0000256" key="10">
    <source>
        <dbReference type="ARBA" id="ARBA00022842"/>
    </source>
</evidence>
<dbReference type="InterPro" id="IPR044492">
    <property type="entry name" value="P_typ_ATPase_HD_dom"/>
</dbReference>
<keyword evidence="11" id="KW-1278">Translocase</keyword>
<dbReference type="InterPro" id="IPR027256">
    <property type="entry name" value="P-typ_ATPase_IB"/>
</dbReference>
<evidence type="ECO:0000256" key="12">
    <source>
        <dbReference type="ARBA" id="ARBA00022989"/>
    </source>
</evidence>
<evidence type="ECO:0000259" key="17">
    <source>
        <dbReference type="PROSITE" id="PS50846"/>
    </source>
</evidence>
<keyword evidence="3" id="KW-0813">Transport</keyword>
<evidence type="ECO:0000256" key="3">
    <source>
        <dbReference type="ARBA" id="ARBA00022448"/>
    </source>
</evidence>
<keyword evidence="19" id="KW-1185">Reference proteome</keyword>
<dbReference type="SFLD" id="SFLDS00003">
    <property type="entry name" value="Haloacid_Dehalogenase"/>
    <property type="match status" value="1"/>
</dbReference>
<dbReference type="NCBIfam" id="TIGR01525">
    <property type="entry name" value="ATPase-IB_hvy"/>
    <property type="match status" value="1"/>
</dbReference>
<keyword evidence="5" id="KW-0479">Metal-binding</keyword>
<dbReference type="EMBL" id="JWHL01000018">
    <property type="protein sequence ID" value="MBR1369721.1"/>
    <property type="molecule type" value="Genomic_DNA"/>
</dbReference>
<dbReference type="InterPro" id="IPR023214">
    <property type="entry name" value="HAD_sf"/>
</dbReference>
<dbReference type="InterPro" id="IPR006122">
    <property type="entry name" value="HMA_Cu_ion-bd"/>
</dbReference>
<comment type="subcellular location">
    <subcellularLocation>
        <location evidence="1">Endomembrane system</location>
        <topology evidence="1">Multi-pass membrane protein</topology>
    </subcellularLocation>
</comment>
<dbReference type="SUPFAM" id="SSF81665">
    <property type="entry name" value="Calcium ATPase, transmembrane domain M"/>
    <property type="match status" value="1"/>
</dbReference>
<dbReference type="FunFam" id="2.70.150.10:FF:000002">
    <property type="entry name" value="Copper-transporting ATPase 1, putative"/>
    <property type="match status" value="1"/>
</dbReference>
<dbReference type="Gene3D" id="3.40.50.1000">
    <property type="entry name" value="HAD superfamily/HAD-like"/>
    <property type="match status" value="1"/>
</dbReference>
<dbReference type="OrthoDB" id="8588at2157"/>
<keyword evidence="8" id="KW-0187">Copper transport</keyword>
<keyword evidence="6" id="KW-0677">Repeat</keyword>
<dbReference type="PROSITE" id="PS50846">
    <property type="entry name" value="HMA_2"/>
    <property type="match status" value="2"/>
</dbReference>
<evidence type="ECO:0000256" key="1">
    <source>
        <dbReference type="ARBA" id="ARBA00004127"/>
    </source>
</evidence>
<evidence type="ECO:0000256" key="9">
    <source>
        <dbReference type="ARBA" id="ARBA00022840"/>
    </source>
</evidence>
<dbReference type="Proteomes" id="UP000730161">
    <property type="component" value="Unassembled WGS sequence"/>
</dbReference>
<evidence type="ECO:0000313" key="18">
    <source>
        <dbReference type="EMBL" id="MBR1369721.1"/>
    </source>
</evidence>
<sequence>MADQNTKTVNIGIIGMHCASCALAVEKAVSEIEGVASATVNLATEKVRVVLDGEAIPLPEIEEAIKKAGFTPADRTINIRIGGMTCAMCASAVEKALSNLPGVVSASVNLGTEQATIRYHPGIVSVDQLKEAITSAGYTAWSTGEEGEQEVLEAQEQDLREKLTRTIIGFAVSTILMLVMYLHPPLPLPMPYFFFLVATPFFLYLAYPIFRSAFRSLSNSILDMDVMYAMGIGTAYGSSVLSTFDILLTAEFNFYETAIMLAAFLTLGRYLEARAKGRTGEAIRSLISLQPKKATLLRNGTEIQVPADEIQAGDQILVRTGEAIAVDGLVIKGEGSVDESLVTGESIPVMKMDGSEVVGGTIVTSGTLTVTATRIGKDTVLAQIIRMVEEAQGTKPPVQRIADSVVSIFIPAVLLIAISSFLLWYLILGETLLFATTALISVLVVACPCALGLATPTAITVGLGRGAELGILIRSGETLERSGAINTVAVDKTGTLTMGRPVVTDVVPSGISEDELLYLAGSLEKLSLHPLATAIAEKARRSKIMGGDVSGFETIGGQGVMGMIDGQSVIIGTRAFLESRSVSIPKKALGSMVRLENEGKTVPLVAVDGRYAGLFAITDPLKPTSATAVKAFTDMGLTVVMITGDNERTARVIGEKVGISRILSGVLPDKKAEEVQRLQDQGGVVAFIGDGINDAPALAQADVGIAISGGTDVAVETGGIVLMHDDLIDAAAAIQLSQKVMGRIRGNLFWAFIYNILLIPIAAGILTPFFGVTFQPEYAGLAMALSSVTIVSLSLLLKGYLPPAKALEVAN</sequence>
<keyword evidence="15 16" id="KW-0472">Membrane</keyword>
<dbReference type="InterPro" id="IPR023298">
    <property type="entry name" value="ATPase_P-typ_TM_dom_sf"/>
</dbReference>
<keyword evidence="12 16" id="KW-1133">Transmembrane helix</keyword>
<dbReference type="GO" id="GO:0012505">
    <property type="term" value="C:endomembrane system"/>
    <property type="evidence" value="ECO:0007669"/>
    <property type="project" value="UniProtKB-SubCell"/>
</dbReference>
<evidence type="ECO:0000256" key="8">
    <source>
        <dbReference type="ARBA" id="ARBA00022796"/>
    </source>
</evidence>
<evidence type="ECO:0000256" key="14">
    <source>
        <dbReference type="ARBA" id="ARBA00023065"/>
    </source>
</evidence>
<dbReference type="InterPro" id="IPR036163">
    <property type="entry name" value="HMA_dom_sf"/>
</dbReference>
<feature type="transmembrane region" description="Helical" evidence="16">
    <location>
        <begin position="254"/>
        <end position="271"/>
    </location>
</feature>
<dbReference type="SFLD" id="SFLDF00027">
    <property type="entry name" value="p-type_atpase"/>
    <property type="match status" value="1"/>
</dbReference>
<feature type="domain" description="HMA" evidence="17">
    <location>
        <begin position="7"/>
        <end position="73"/>
    </location>
</feature>
<dbReference type="NCBIfam" id="TIGR01511">
    <property type="entry name" value="ATPase-IB1_Cu"/>
    <property type="match status" value="1"/>
</dbReference>
<dbReference type="CDD" id="cd00371">
    <property type="entry name" value="HMA"/>
    <property type="match status" value="2"/>
</dbReference>
<dbReference type="Gene3D" id="2.70.150.10">
    <property type="entry name" value="Calcium-transporting ATPase, cytoplasmic transduction domain A"/>
    <property type="match status" value="1"/>
</dbReference>